<dbReference type="GO" id="GO:0008654">
    <property type="term" value="P:phospholipid biosynthetic process"/>
    <property type="evidence" value="ECO:0007669"/>
    <property type="project" value="InterPro"/>
</dbReference>
<reference evidence="4" key="1">
    <citation type="submission" date="2016-10" db="EMBL/GenBank/DDBJ databases">
        <authorList>
            <person name="Varghese N."/>
            <person name="Submissions S."/>
        </authorList>
    </citation>
    <scope>NUCLEOTIDE SEQUENCE [LARGE SCALE GENOMIC DNA]</scope>
    <source>
        <strain evidence="4">CGMCC 1.10783</strain>
    </source>
</reference>
<dbReference type="InterPro" id="IPR048254">
    <property type="entry name" value="CDP_ALCOHOL_P_TRANSF_CS"/>
</dbReference>
<dbReference type="EMBL" id="FNEI01000001">
    <property type="protein sequence ID" value="SDI23609.1"/>
    <property type="molecule type" value="Genomic_DNA"/>
</dbReference>
<dbReference type="GO" id="GO:0016780">
    <property type="term" value="F:phosphotransferase activity, for other substituted phosphate groups"/>
    <property type="evidence" value="ECO:0007669"/>
    <property type="project" value="InterPro"/>
</dbReference>
<name>A0A1G8IXE8_9MICC</name>
<sequence>MSVRAAFNAGGFPAYRSALVQLGGAQKKAARSAPAYSRYVNRRLGRYLAALSFAAGLSPNAVTGISAVFTFAGIALLMLFPPSLWLGVAVALLLATGYALDSADGQLARLTRTGSPAGEWLDHIVDAVKTSLLPLALAVGLYRFDAVPKLMLLVPLLAALVCAVLFFSMMLTEQLRRQRGVESSADDSRRPSWVRSVLVVPMDYGLLCWVFVLYGAVPVFMTVYTVILAATAAFLVLASVKWFRELSVLPDAPRGRHLRESGPETPSDAGGQQ</sequence>
<evidence type="ECO:0000313" key="4">
    <source>
        <dbReference type="Proteomes" id="UP000182130"/>
    </source>
</evidence>
<dbReference type="PROSITE" id="PS00379">
    <property type="entry name" value="CDP_ALCOHOL_P_TRANSF"/>
    <property type="match status" value="1"/>
</dbReference>
<comment type="similarity">
    <text evidence="2">Belongs to the CDP-alcohol phosphatidyltransferase class-I family.</text>
</comment>
<dbReference type="STRING" id="1045773.SAMN05216555_101388"/>
<gene>
    <name evidence="3" type="ORF">SAMN05216555_101388</name>
</gene>
<evidence type="ECO:0000313" key="3">
    <source>
        <dbReference type="EMBL" id="SDI23609.1"/>
    </source>
</evidence>
<proteinExistence type="inferred from homology"/>
<dbReference type="AlphaFoldDB" id="A0A1G8IXE8"/>
<dbReference type="InterPro" id="IPR043130">
    <property type="entry name" value="CDP-OH_PTrfase_TM_dom"/>
</dbReference>
<dbReference type="OrthoDB" id="7390033at2"/>
<accession>A0A1G8IXE8</accession>
<protein>
    <submittedName>
        <fullName evidence="3">CDP-alcohol phosphatidyltransferase</fullName>
    </submittedName>
</protein>
<dbReference type="Proteomes" id="UP000182130">
    <property type="component" value="Unassembled WGS sequence"/>
</dbReference>
<organism evidence="3 4">
    <name type="scientific">Arthrobacter cupressi</name>
    <dbReference type="NCBI Taxonomy" id="1045773"/>
    <lineage>
        <taxon>Bacteria</taxon>
        <taxon>Bacillati</taxon>
        <taxon>Actinomycetota</taxon>
        <taxon>Actinomycetes</taxon>
        <taxon>Micrococcales</taxon>
        <taxon>Micrococcaceae</taxon>
        <taxon>Arthrobacter</taxon>
    </lineage>
</organism>
<keyword evidence="1 2" id="KW-0808">Transferase</keyword>
<dbReference type="Pfam" id="PF01066">
    <property type="entry name" value="CDP-OH_P_transf"/>
    <property type="match status" value="1"/>
</dbReference>
<evidence type="ECO:0000256" key="1">
    <source>
        <dbReference type="ARBA" id="ARBA00022679"/>
    </source>
</evidence>
<dbReference type="GO" id="GO:0016020">
    <property type="term" value="C:membrane"/>
    <property type="evidence" value="ECO:0007669"/>
    <property type="project" value="InterPro"/>
</dbReference>
<keyword evidence="4" id="KW-1185">Reference proteome</keyword>
<dbReference type="Gene3D" id="1.20.120.1760">
    <property type="match status" value="1"/>
</dbReference>
<dbReference type="RefSeq" id="WP_074586424.1">
    <property type="nucleotide sequence ID" value="NZ_FNEI01000001.1"/>
</dbReference>
<dbReference type="InterPro" id="IPR000462">
    <property type="entry name" value="CDP-OH_P_trans"/>
</dbReference>
<evidence type="ECO:0000256" key="2">
    <source>
        <dbReference type="RuleBase" id="RU003750"/>
    </source>
</evidence>